<dbReference type="InParanoid" id="A0A409WSH6"/>
<accession>A0A409WSH6</accession>
<dbReference type="AlphaFoldDB" id="A0A409WSH6"/>
<dbReference type="Proteomes" id="UP000283269">
    <property type="component" value="Unassembled WGS sequence"/>
</dbReference>
<gene>
    <name evidence="1" type="ORF">CVT25_015931</name>
</gene>
<reference evidence="1 2" key="1">
    <citation type="journal article" date="2018" name="Evol. Lett.">
        <title>Horizontal gene cluster transfer increased hallucinogenic mushroom diversity.</title>
        <authorList>
            <person name="Reynolds H.T."/>
            <person name="Vijayakumar V."/>
            <person name="Gluck-Thaler E."/>
            <person name="Korotkin H.B."/>
            <person name="Matheny P.B."/>
            <person name="Slot J.C."/>
        </authorList>
    </citation>
    <scope>NUCLEOTIDE SEQUENCE [LARGE SCALE GENOMIC DNA]</scope>
    <source>
        <strain evidence="1 2">2631</strain>
    </source>
</reference>
<sequence length="166" mass="18906">MAQGGVMYMLYAVVRTILIKARLISLTRFEGGPSQKEFEDGKRRWGIRSLDYPFLYQMVGKLTSQKGDIQLGLMVDMILEYKDSTSGERSNRHLPKCIQVYGYQGQQNHNTPPHSRLLMMAASGRANSSWLNVPNRIWVSQVNLTLEDGINQTKGAFESFLLQFDL</sequence>
<dbReference type="EMBL" id="NHYD01003255">
    <property type="protein sequence ID" value="PPQ81429.1"/>
    <property type="molecule type" value="Genomic_DNA"/>
</dbReference>
<keyword evidence="2" id="KW-1185">Reference proteome</keyword>
<protein>
    <submittedName>
        <fullName evidence="1">Uncharacterized protein</fullName>
    </submittedName>
</protein>
<proteinExistence type="predicted"/>
<name>A0A409WSH6_PSICY</name>
<organism evidence="1 2">
    <name type="scientific">Psilocybe cyanescens</name>
    <dbReference type="NCBI Taxonomy" id="93625"/>
    <lineage>
        <taxon>Eukaryota</taxon>
        <taxon>Fungi</taxon>
        <taxon>Dikarya</taxon>
        <taxon>Basidiomycota</taxon>
        <taxon>Agaricomycotina</taxon>
        <taxon>Agaricomycetes</taxon>
        <taxon>Agaricomycetidae</taxon>
        <taxon>Agaricales</taxon>
        <taxon>Agaricineae</taxon>
        <taxon>Strophariaceae</taxon>
        <taxon>Psilocybe</taxon>
    </lineage>
</organism>
<evidence type="ECO:0000313" key="2">
    <source>
        <dbReference type="Proteomes" id="UP000283269"/>
    </source>
</evidence>
<comment type="caution">
    <text evidence="1">The sequence shown here is derived from an EMBL/GenBank/DDBJ whole genome shotgun (WGS) entry which is preliminary data.</text>
</comment>
<evidence type="ECO:0000313" key="1">
    <source>
        <dbReference type="EMBL" id="PPQ81429.1"/>
    </source>
</evidence>